<evidence type="ECO:0000259" key="10">
    <source>
        <dbReference type="Pfam" id="PF00720"/>
    </source>
</evidence>
<comment type="subunit">
    <text evidence="3 8">Homodimer.</text>
</comment>
<comment type="caution">
    <text evidence="11">The sequence shown here is derived from an EMBL/GenBank/DDBJ whole genome shotgun (WGS) entry which is preliminary data.</text>
</comment>
<dbReference type="Gene3D" id="3.30.350.10">
    <property type="entry name" value="Subtilisin inhibitor-like"/>
    <property type="match status" value="1"/>
</dbReference>
<protein>
    <recommendedName>
        <fullName evidence="8">Probable subtilase-type protease inhibitor</fullName>
    </recommendedName>
</protein>
<gene>
    <name evidence="8" type="primary">sti</name>
    <name evidence="11" type="ORF">AS594_31860</name>
</gene>
<keyword evidence="4 8" id="KW-0964">Secreted</keyword>
<name>A0A1E5PFT6_9ACTN</name>
<evidence type="ECO:0000256" key="3">
    <source>
        <dbReference type="ARBA" id="ARBA00011738"/>
    </source>
</evidence>
<keyword evidence="12" id="KW-1185">Reference proteome</keyword>
<dbReference type="PROSITE" id="PS00999">
    <property type="entry name" value="SSI"/>
    <property type="match status" value="1"/>
</dbReference>
<evidence type="ECO:0000256" key="7">
    <source>
        <dbReference type="ARBA" id="ARBA00023157"/>
    </source>
</evidence>
<evidence type="ECO:0000256" key="8">
    <source>
        <dbReference type="HAMAP-Rule" id="MF_00778"/>
    </source>
</evidence>
<dbReference type="Pfam" id="PF00720">
    <property type="entry name" value="SSI"/>
    <property type="match status" value="1"/>
</dbReference>
<dbReference type="HAMAP" id="MF_00778">
    <property type="entry name" value="SSI"/>
    <property type="match status" value="1"/>
</dbReference>
<feature type="signal peptide" evidence="8">
    <location>
        <begin position="1"/>
        <end position="30"/>
    </location>
</feature>
<reference evidence="11 12" key="1">
    <citation type="submission" date="2016-08" db="EMBL/GenBank/DDBJ databases">
        <title>Complete genome sequence of Streptomyces agglomeratus strain 6-3-2, a novel anti-MRSA actinomycete isolated from Wuli of Tebit, China.</title>
        <authorList>
            <person name="Chen X."/>
        </authorList>
    </citation>
    <scope>NUCLEOTIDE SEQUENCE [LARGE SCALE GENOMIC DNA]</scope>
    <source>
        <strain evidence="11 12">6-3-2</strain>
    </source>
</reference>
<evidence type="ECO:0000313" key="11">
    <source>
        <dbReference type="EMBL" id="OEJ28399.1"/>
    </source>
</evidence>
<dbReference type="EMBL" id="MEHJ01000001">
    <property type="protein sequence ID" value="OEJ28399.1"/>
    <property type="molecule type" value="Genomic_DNA"/>
</dbReference>
<evidence type="ECO:0000256" key="5">
    <source>
        <dbReference type="ARBA" id="ARBA00022690"/>
    </source>
</evidence>
<dbReference type="Proteomes" id="UP000095759">
    <property type="component" value="Unassembled WGS sequence"/>
</dbReference>
<dbReference type="PRINTS" id="PR00294">
    <property type="entry name" value="SSBTLNINHBTR"/>
</dbReference>
<dbReference type="SUPFAM" id="SSF55399">
    <property type="entry name" value="Subtilisin inhibitor"/>
    <property type="match status" value="1"/>
</dbReference>
<evidence type="ECO:0000256" key="6">
    <source>
        <dbReference type="ARBA" id="ARBA00022900"/>
    </source>
</evidence>
<dbReference type="InterPro" id="IPR020054">
    <property type="entry name" value="Prot_inh_SSI_I16_CS"/>
</dbReference>
<comment type="function">
    <text evidence="8">Strong inhibitor of bacterial serine proteases such as subtilisin.</text>
</comment>
<accession>A0A1E5PFT6</accession>
<keyword evidence="7 8" id="KW-1015">Disulfide bond</keyword>
<keyword evidence="5 8" id="KW-0646">Protease inhibitor</keyword>
<dbReference type="AlphaFoldDB" id="A0A1E5PFT6"/>
<keyword evidence="8" id="KW-0732">Signal</keyword>
<dbReference type="GO" id="GO:0004867">
    <property type="term" value="F:serine-type endopeptidase inhibitor activity"/>
    <property type="evidence" value="ECO:0007669"/>
    <property type="project" value="UniProtKB-UniRule"/>
</dbReference>
<evidence type="ECO:0000256" key="1">
    <source>
        <dbReference type="ARBA" id="ARBA00004613"/>
    </source>
</evidence>
<dbReference type="GO" id="GO:0005576">
    <property type="term" value="C:extracellular region"/>
    <property type="evidence" value="ECO:0007669"/>
    <property type="project" value="UniProtKB-SubCell"/>
</dbReference>
<dbReference type="RefSeq" id="WP_069935640.1">
    <property type="nucleotide sequence ID" value="NZ_MEHJ01000001.1"/>
</dbReference>
<keyword evidence="6 8" id="KW-0722">Serine protease inhibitor</keyword>
<feature type="site" description="Reactive bond" evidence="8">
    <location>
        <begin position="106"/>
        <end position="107"/>
    </location>
</feature>
<proteinExistence type="inferred from homology"/>
<dbReference type="STRING" id="285458.BGM19_04875"/>
<organism evidence="11 12">
    <name type="scientific">Streptomyces agglomeratus</name>
    <dbReference type="NCBI Taxonomy" id="285458"/>
    <lineage>
        <taxon>Bacteria</taxon>
        <taxon>Bacillati</taxon>
        <taxon>Actinomycetota</taxon>
        <taxon>Actinomycetes</taxon>
        <taxon>Kitasatosporales</taxon>
        <taxon>Streptomycetaceae</taxon>
        <taxon>Streptomyces</taxon>
    </lineage>
</organism>
<dbReference type="OrthoDB" id="3542626at2"/>
<comment type="similarity">
    <text evidence="2 8 9">Belongs to the protease inhibitor I16 (SSI) family.</text>
</comment>
<feature type="disulfide bond" evidence="8">
    <location>
        <begin position="104"/>
        <end position="134"/>
    </location>
</feature>
<evidence type="ECO:0000256" key="2">
    <source>
        <dbReference type="ARBA" id="ARBA00010472"/>
    </source>
</evidence>
<feature type="chain" id="PRO_5009355318" description="Probable subtilase-type protease inhibitor" evidence="8">
    <location>
        <begin position="31"/>
        <end position="148"/>
    </location>
</feature>
<evidence type="ECO:0000313" key="12">
    <source>
        <dbReference type="Proteomes" id="UP000095759"/>
    </source>
</evidence>
<evidence type="ECO:0000256" key="9">
    <source>
        <dbReference type="RuleBase" id="RU003471"/>
    </source>
</evidence>
<dbReference type="InterPro" id="IPR000691">
    <property type="entry name" value="Prot_inh_I16_SSI"/>
</dbReference>
<dbReference type="InterPro" id="IPR023549">
    <property type="entry name" value="Subtilisin_inhibitor"/>
</dbReference>
<feature type="domain" description="Subtilisin inhibitor" evidence="10">
    <location>
        <begin position="40"/>
        <end position="132"/>
    </location>
</feature>
<comment type="subcellular location">
    <subcellularLocation>
        <location evidence="1 8">Secreted</location>
    </subcellularLocation>
</comment>
<dbReference type="InterPro" id="IPR036819">
    <property type="entry name" value="Subtilisin_inhibitor-like_sf"/>
</dbReference>
<sequence length="148" mass="14987" precursor="true">MRHIRTTLGAVGAAAVLALTSTAAASPAHAEPAGTASLYAPSALVLSMGMGEEAGTATVARAVTLSCAPGPGGTHPAPEAACAELHRADGQFAGLIDPAPRRTCTREWDPVVITAQGVWQGKQVSWSTTFGNRCQMEGGLADAALFAF</sequence>
<feature type="disulfide bond" evidence="8">
    <location>
        <begin position="67"/>
        <end position="82"/>
    </location>
</feature>
<evidence type="ECO:0000256" key="4">
    <source>
        <dbReference type="ARBA" id="ARBA00022525"/>
    </source>
</evidence>